<sequence length="168" mass="19671">LTPEQQLALKQREQYDSVTRTVSIACLIACPVIAVLPPRKFDFYTVSLGGIWLFSANHVTKQYSGRSIWQNMKQYADFSPGLPTERARDMQKIMEASRVGKKARDMREEQEEREKGVLEKVWMGEEKEGWKERRLRKEQEALEEGRGYGSLIMEQIWDVWNWGKKEGE</sequence>
<name>A0A8E2E7V4_9PEZI</name>
<evidence type="ECO:0000313" key="1">
    <source>
        <dbReference type="EMBL" id="OCK78893.1"/>
    </source>
</evidence>
<accession>A0A8E2E7V4</accession>
<feature type="non-terminal residue" evidence="1">
    <location>
        <position position="1"/>
    </location>
</feature>
<reference evidence="1 2" key="1">
    <citation type="journal article" date="2016" name="Nat. Commun.">
        <title>Ectomycorrhizal ecology is imprinted in the genome of the dominant symbiotic fungus Cenococcum geophilum.</title>
        <authorList>
            <consortium name="DOE Joint Genome Institute"/>
            <person name="Peter M."/>
            <person name="Kohler A."/>
            <person name="Ohm R.A."/>
            <person name="Kuo A."/>
            <person name="Krutzmann J."/>
            <person name="Morin E."/>
            <person name="Arend M."/>
            <person name="Barry K.W."/>
            <person name="Binder M."/>
            <person name="Choi C."/>
            <person name="Clum A."/>
            <person name="Copeland A."/>
            <person name="Grisel N."/>
            <person name="Haridas S."/>
            <person name="Kipfer T."/>
            <person name="LaButti K."/>
            <person name="Lindquist E."/>
            <person name="Lipzen A."/>
            <person name="Maire R."/>
            <person name="Meier B."/>
            <person name="Mihaltcheva S."/>
            <person name="Molinier V."/>
            <person name="Murat C."/>
            <person name="Poggeler S."/>
            <person name="Quandt C.A."/>
            <person name="Sperisen C."/>
            <person name="Tritt A."/>
            <person name="Tisserant E."/>
            <person name="Crous P.W."/>
            <person name="Henrissat B."/>
            <person name="Nehls U."/>
            <person name="Egli S."/>
            <person name="Spatafora J.W."/>
            <person name="Grigoriev I.V."/>
            <person name="Martin F.M."/>
        </authorList>
    </citation>
    <scope>NUCLEOTIDE SEQUENCE [LARGE SCALE GENOMIC DNA]</scope>
    <source>
        <strain evidence="1 2">CBS 459.81</strain>
    </source>
</reference>
<gene>
    <name evidence="1" type="ORF">K432DRAFT_281547</name>
</gene>
<protein>
    <submittedName>
        <fullName evidence="1">Uncharacterized protein</fullName>
    </submittedName>
</protein>
<proteinExistence type="predicted"/>
<dbReference type="AlphaFoldDB" id="A0A8E2E7V4"/>
<dbReference type="EMBL" id="KV745034">
    <property type="protein sequence ID" value="OCK78893.1"/>
    <property type="molecule type" value="Genomic_DNA"/>
</dbReference>
<keyword evidence="2" id="KW-1185">Reference proteome</keyword>
<organism evidence="1 2">
    <name type="scientific">Lepidopterella palustris CBS 459.81</name>
    <dbReference type="NCBI Taxonomy" id="1314670"/>
    <lineage>
        <taxon>Eukaryota</taxon>
        <taxon>Fungi</taxon>
        <taxon>Dikarya</taxon>
        <taxon>Ascomycota</taxon>
        <taxon>Pezizomycotina</taxon>
        <taxon>Dothideomycetes</taxon>
        <taxon>Pleosporomycetidae</taxon>
        <taxon>Mytilinidiales</taxon>
        <taxon>Argynnaceae</taxon>
        <taxon>Lepidopterella</taxon>
    </lineage>
</organism>
<dbReference type="Proteomes" id="UP000250266">
    <property type="component" value="Unassembled WGS sequence"/>
</dbReference>
<feature type="non-terminal residue" evidence="1">
    <location>
        <position position="168"/>
    </location>
</feature>
<dbReference type="OrthoDB" id="5411041at2759"/>
<evidence type="ECO:0000313" key="2">
    <source>
        <dbReference type="Proteomes" id="UP000250266"/>
    </source>
</evidence>